<protein>
    <recommendedName>
        <fullName evidence="6">Tropinone reductase I</fullName>
    </recommendedName>
</protein>
<evidence type="ECO:0000256" key="3">
    <source>
        <dbReference type="ARBA" id="ARBA00025714"/>
    </source>
</evidence>
<dbReference type="SUPFAM" id="SSF51735">
    <property type="entry name" value="NAD(P)-binding Rossmann-fold domains"/>
    <property type="match status" value="1"/>
</dbReference>
<dbReference type="PANTHER" id="PTHR42898">
    <property type="entry name" value="TROPINONE REDUCTASE"/>
    <property type="match status" value="1"/>
</dbReference>
<evidence type="ECO:0000256" key="1">
    <source>
        <dbReference type="ARBA" id="ARBA00022857"/>
    </source>
</evidence>
<dbReference type="Proteomes" id="UP001174677">
    <property type="component" value="Chromosome 5"/>
</dbReference>
<dbReference type="InterPro" id="IPR045000">
    <property type="entry name" value="TR"/>
</dbReference>
<dbReference type="InterPro" id="IPR002347">
    <property type="entry name" value="SDR_fam"/>
</dbReference>
<proteinExistence type="inferred from homology"/>
<comment type="caution">
    <text evidence="4">The sequence shown here is derived from an EMBL/GenBank/DDBJ whole genome shotgun (WGS) entry which is preliminary data.</text>
</comment>
<dbReference type="PROSITE" id="PS00061">
    <property type="entry name" value="ADH_SHORT"/>
    <property type="match status" value="1"/>
</dbReference>
<dbReference type="Gene3D" id="3.40.50.720">
    <property type="entry name" value="NAD(P)-binding Rossmann-like Domain"/>
    <property type="match status" value="1"/>
</dbReference>
<evidence type="ECO:0000313" key="4">
    <source>
        <dbReference type="EMBL" id="KAJ9180678.1"/>
    </source>
</evidence>
<sequence length="275" mass="29826">MAEAELNSREKRWSLKGMTAVVTGGTRGIGHAIVEELAGFEVAVHTCSRNQKELDQCLQEWKNKGFKVTGSVCDVSHRDQREKLMQTVSSIFNGKLNILVNNAGTTIAKDAVEQSPEDISFLMGINFESSYHLCQLSHPLLKASGNGSIVNISSIASIVAAPKSAIYAASKGALNQITKSLACEWAKDMIRVNAILPGLIDTSLVDNLMEIPELADFFYRLTCRIPMCRPGKPNEISPLVAFLCFPAASYITGQVITADGGFTVNGFCLPNNKNK</sequence>
<dbReference type="PRINTS" id="PR00081">
    <property type="entry name" value="GDHRDH"/>
</dbReference>
<name>A0ABQ9ML83_HEVBR</name>
<dbReference type="PRINTS" id="PR00080">
    <property type="entry name" value="SDRFAMILY"/>
</dbReference>
<evidence type="ECO:0000313" key="5">
    <source>
        <dbReference type="Proteomes" id="UP001174677"/>
    </source>
</evidence>
<reference evidence="4" key="1">
    <citation type="journal article" date="2023" name="Plant Biotechnol. J.">
        <title>Chromosome-level wild Hevea brasiliensis genome provides new tools for genomic-assisted breeding and valuable loci to elevate rubber yield.</title>
        <authorList>
            <person name="Cheng H."/>
            <person name="Song X."/>
            <person name="Hu Y."/>
            <person name="Wu T."/>
            <person name="Yang Q."/>
            <person name="An Z."/>
            <person name="Feng S."/>
            <person name="Deng Z."/>
            <person name="Wu W."/>
            <person name="Zeng X."/>
            <person name="Tu M."/>
            <person name="Wang X."/>
            <person name="Huang H."/>
        </authorList>
    </citation>
    <scope>NUCLEOTIDE SEQUENCE</scope>
    <source>
        <strain evidence="4">MT/VB/25A 57/8</strain>
    </source>
</reference>
<keyword evidence="2" id="KW-0560">Oxidoreductase</keyword>
<keyword evidence="1" id="KW-0521">NADP</keyword>
<accession>A0ABQ9ML83</accession>
<evidence type="ECO:0000256" key="2">
    <source>
        <dbReference type="ARBA" id="ARBA00023002"/>
    </source>
</evidence>
<gene>
    <name evidence="4" type="ORF">P3X46_008891</name>
</gene>
<evidence type="ECO:0008006" key="6">
    <source>
        <dbReference type="Google" id="ProtNLM"/>
    </source>
</evidence>
<dbReference type="Pfam" id="PF13561">
    <property type="entry name" value="adh_short_C2"/>
    <property type="match status" value="1"/>
</dbReference>
<dbReference type="InterPro" id="IPR020904">
    <property type="entry name" value="Sc_DH/Rdtase_CS"/>
</dbReference>
<keyword evidence="5" id="KW-1185">Reference proteome</keyword>
<dbReference type="EMBL" id="JARPOI010000005">
    <property type="protein sequence ID" value="KAJ9180678.1"/>
    <property type="molecule type" value="Genomic_DNA"/>
</dbReference>
<dbReference type="PANTHER" id="PTHR42898:SF101">
    <property type="entry name" value="ENOYL-(ACYL CARRIER) REDUCTASE"/>
    <property type="match status" value="1"/>
</dbReference>
<comment type="similarity">
    <text evidence="3">Belongs to the short-chain dehydrogenases/reductases (SDR) family. SDR65C subfamily.</text>
</comment>
<dbReference type="InterPro" id="IPR036291">
    <property type="entry name" value="NAD(P)-bd_dom_sf"/>
</dbReference>
<organism evidence="4 5">
    <name type="scientific">Hevea brasiliensis</name>
    <name type="common">Para rubber tree</name>
    <name type="synonym">Siphonia brasiliensis</name>
    <dbReference type="NCBI Taxonomy" id="3981"/>
    <lineage>
        <taxon>Eukaryota</taxon>
        <taxon>Viridiplantae</taxon>
        <taxon>Streptophyta</taxon>
        <taxon>Embryophyta</taxon>
        <taxon>Tracheophyta</taxon>
        <taxon>Spermatophyta</taxon>
        <taxon>Magnoliopsida</taxon>
        <taxon>eudicotyledons</taxon>
        <taxon>Gunneridae</taxon>
        <taxon>Pentapetalae</taxon>
        <taxon>rosids</taxon>
        <taxon>fabids</taxon>
        <taxon>Malpighiales</taxon>
        <taxon>Euphorbiaceae</taxon>
        <taxon>Crotonoideae</taxon>
        <taxon>Micrandreae</taxon>
        <taxon>Hevea</taxon>
    </lineage>
</organism>